<organism evidence="7 8">
    <name type="scientific">Metschnikowia aff. pulcherrima</name>
    <dbReference type="NCBI Taxonomy" id="2163413"/>
    <lineage>
        <taxon>Eukaryota</taxon>
        <taxon>Fungi</taxon>
        <taxon>Dikarya</taxon>
        <taxon>Ascomycota</taxon>
        <taxon>Saccharomycotina</taxon>
        <taxon>Pichiomycetes</taxon>
        <taxon>Metschnikowiaceae</taxon>
        <taxon>Metschnikowia</taxon>
    </lineage>
</organism>
<keyword evidence="3" id="KW-0539">Nucleus</keyword>
<protein>
    <submittedName>
        <fullName evidence="7">Lupus La protein</fullName>
    </submittedName>
</protein>
<evidence type="ECO:0000313" key="8">
    <source>
        <dbReference type="Proteomes" id="UP000292447"/>
    </source>
</evidence>
<dbReference type="Gene3D" id="1.10.10.10">
    <property type="entry name" value="Winged helix-like DNA-binding domain superfamily/Winged helix DNA-binding domain"/>
    <property type="match status" value="1"/>
</dbReference>
<dbReference type="InterPro" id="IPR045180">
    <property type="entry name" value="La_dom_prot"/>
</dbReference>
<name>A0A4P6XSX1_9ASCO</name>
<evidence type="ECO:0000256" key="1">
    <source>
        <dbReference type="ARBA" id="ARBA00004123"/>
    </source>
</evidence>
<dbReference type="InterPro" id="IPR002344">
    <property type="entry name" value="Lupus_La"/>
</dbReference>
<comment type="subcellular location">
    <subcellularLocation>
        <location evidence="1">Nucleus</location>
    </subcellularLocation>
</comment>
<accession>A0A4P6XSX1</accession>
<dbReference type="PROSITE" id="PS50961">
    <property type="entry name" value="HTH_LA"/>
    <property type="match status" value="1"/>
</dbReference>
<dbReference type="GO" id="GO:1990904">
    <property type="term" value="C:ribonucleoprotein complex"/>
    <property type="evidence" value="ECO:0007669"/>
    <property type="project" value="InterPro"/>
</dbReference>
<dbReference type="STRING" id="2163413.A0A4P6XSX1"/>
<keyword evidence="2 4" id="KW-0694">RNA-binding</keyword>
<evidence type="ECO:0000259" key="6">
    <source>
        <dbReference type="PROSITE" id="PS50961"/>
    </source>
</evidence>
<evidence type="ECO:0000313" key="7">
    <source>
        <dbReference type="EMBL" id="QBM89496.1"/>
    </source>
</evidence>
<dbReference type="SMART" id="SM00715">
    <property type="entry name" value="LA"/>
    <property type="match status" value="1"/>
</dbReference>
<dbReference type="GO" id="GO:0003729">
    <property type="term" value="F:mRNA binding"/>
    <property type="evidence" value="ECO:0007669"/>
    <property type="project" value="TreeGrafter"/>
</dbReference>
<dbReference type="PANTHER" id="PTHR22792">
    <property type="entry name" value="LUPUS LA PROTEIN-RELATED"/>
    <property type="match status" value="1"/>
</dbReference>
<dbReference type="Pfam" id="PF05383">
    <property type="entry name" value="La"/>
    <property type="match status" value="1"/>
</dbReference>
<dbReference type="Proteomes" id="UP000292447">
    <property type="component" value="Chromosome IV"/>
</dbReference>
<evidence type="ECO:0000256" key="2">
    <source>
        <dbReference type="ARBA" id="ARBA00022884"/>
    </source>
</evidence>
<evidence type="ECO:0000256" key="5">
    <source>
        <dbReference type="SAM" id="MobiDB-lite"/>
    </source>
</evidence>
<dbReference type="PANTHER" id="PTHR22792:SF140">
    <property type="entry name" value="ACHILLES, ISOFORM A"/>
    <property type="match status" value="1"/>
</dbReference>
<dbReference type="AlphaFoldDB" id="A0A4P6XSX1"/>
<gene>
    <name evidence="7" type="primary">MPUL0D05710</name>
    <name evidence="7" type="ORF">METSCH_D05710</name>
</gene>
<reference evidence="8" key="1">
    <citation type="submission" date="2019-03" db="EMBL/GenBank/DDBJ databases">
        <title>Snf2 controls pulcherriminic acid biosynthesis and connects pigmentation and antifungal activity of the yeast Metschnikowia pulcherrima.</title>
        <authorList>
            <person name="Gore-Lloyd D."/>
            <person name="Sumann I."/>
            <person name="Brachmann A.O."/>
            <person name="Schneeberger K."/>
            <person name="Ortiz-Merino R.A."/>
            <person name="Moreno-Beltran M."/>
            <person name="Schlaefli M."/>
            <person name="Kirner P."/>
            <person name="Santos Kron A."/>
            <person name="Wolfe K.H."/>
            <person name="Piel J."/>
            <person name="Ahrens C.H."/>
            <person name="Henk D."/>
            <person name="Freimoser F.M."/>
        </authorList>
    </citation>
    <scope>NUCLEOTIDE SEQUENCE [LARGE SCALE GENOMIC DNA]</scope>
    <source>
        <strain evidence="8">APC 1.2</strain>
    </source>
</reference>
<feature type="region of interest" description="Disordered" evidence="5">
    <location>
        <begin position="274"/>
        <end position="346"/>
    </location>
</feature>
<feature type="domain" description="HTH La-type RNA-binding" evidence="6">
    <location>
        <begin position="68"/>
        <end position="158"/>
    </location>
</feature>
<dbReference type="InterPro" id="IPR035979">
    <property type="entry name" value="RBD_domain_sf"/>
</dbReference>
<dbReference type="SUPFAM" id="SSF46785">
    <property type="entry name" value="Winged helix' DNA-binding domain"/>
    <property type="match status" value="1"/>
</dbReference>
<evidence type="ECO:0000256" key="3">
    <source>
        <dbReference type="ARBA" id="ARBA00023242"/>
    </source>
</evidence>
<dbReference type="InterPro" id="IPR012677">
    <property type="entry name" value="Nucleotide-bd_a/b_plait_sf"/>
</dbReference>
<dbReference type="GO" id="GO:0005634">
    <property type="term" value="C:nucleus"/>
    <property type="evidence" value="ECO:0007669"/>
    <property type="project" value="UniProtKB-SubCell"/>
</dbReference>
<evidence type="ECO:0000256" key="4">
    <source>
        <dbReference type="PROSITE-ProRule" id="PRU00332"/>
    </source>
</evidence>
<dbReference type="SUPFAM" id="SSF54928">
    <property type="entry name" value="RNA-binding domain, RBD"/>
    <property type="match status" value="1"/>
</dbReference>
<dbReference type="Gene3D" id="3.30.70.330">
    <property type="match status" value="1"/>
</dbReference>
<dbReference type="InterPro" id="IPR036388">
    <property type="entry name" value="WH-like_DNA-bd_sf"/>
</dbReference>
<proteinExistence type="predicted"/>
<dbReference type="InterPro" id="IPR036390">
    <property type="entry name" value="WH_DNA-bd_sf"/>
</dbReference>
<keyword evidence="8" id="KW-1185">Reference proteome</keyword>
<dbReference type="InterPro" id="IPR006630">
    <property type="entry name" value="La_HTH"/>
</dbReference>
<feature type="compositionally biased region" description="Basic and acidic residues" evidence="5">
    <location>
        <begin position="278"/>
        <end position="346"/>
    </location>
</feature>
<dbReference type="EMBL" id="CP034459">
    <property type="protein sequence ID" value="QBM89496.1"/>
    <property type="molecule type" value="Genomic_DNA"/>
</dbReference>
<sequence length="346" mass="40588">MLSNNFQKTQTSVMYLFRYHDKSHTRRHKVLWFAMVKMSGVRVCVQIKAEKNRCLISSIAKSTMTDSIYTGDDFEDKVKKQVEFYFSDSNLQTDKFLFKIYEANDGWVELKTILTFGRMRQYRPEERAIAALKTSDKLVLSANEDMIRRKDPLKDYNEIKNTRKKNSVHIEGFPTTLSQEDVEEWFNTKILPQLPEEKAVCSIRRVRARANKEFLGIVDVEFKTLADAEFFLGVSVSYADGIVPEAEASEKKDLLTKMSLLTFRQMRESGKRFGVNDVTKRRNSFKDNNRKKVRKTEEKENKDEKLEESAEEKAEDKAEEKVDEKKEEEKKEEEKKEEKKEEETTA</sequence>
<dbReference type="GO" id="GO:0006396">
    <property type="term" value="P:RNA processing"/>
    <property type="evidence" value="ECO:0007669"/>
    <property type="project" value="InterPro"/>
</dbReference>
<dbReference type="PRINTS" id="PR00302">
    <property type="entry name" value="LUPUSLA"/>
</dbReference>